<name>A0A0F9E9Q2_9ZZZZ</name>
<reference evidence="2" key="1">
    <citation type="journal article" date="2015" name="Nature">
        <title>Complex archaea that bridge the gap between prokaryotes and eukaryotes.</title>
        <authorList>
            <person name="Spang A."/>
            <person name="Saw J.H."/>
            <person name="Jorgensen S.L."/>
            <person name="Zaremba-Niedzwiedzka K."/>
            <person name="Martijn J."/>
            <person name="Lind A.E."/>
            <person name="van Eijk R."/>
            <person name="Schleper C."/>
            <person name="Guy L."/>
            <person name="Ettema T.J."/>
        </authorList>
    </citation>
    <scope>NUCLEOTIDE SEQUENCE</scope>
</reference>
<dbReference type="AlphaFoldDB" id="A0A0F9E9Q2"/>
<feature type="region of interest" description="Disordered" evidence="1">
    <location>
        <begin position="100"/>
        <end position="120"/>
    </location>
</feature>
<comment type="caution">
    <text evidence="2">The sequence shown here is derived from an EMBL/GenBank/DDBJ whole genome shotgun (WGS) entry which is preliminary data.</text>
</comment>
<protein>
    <submittedName>
        <fullName evidence="2">Uncharacterized protein</fullName>
    </submittedName>
</protein>
<evidence type="ECO:0000256" key="1">
    <source>
        <dbReference type="SAM" id="MobiDB-lite"/>
    </source>
</evidence>
<gene>
    <name evidence="2" type="ORF">LCGC14_2452250</name>
</gene>
<organism evidence="2">
    <name type="scientific">marine sediment metagenome</name>
    <dbReference type="NCBI Taxonomy" id="412755"/>
    <lineage>
        <taxon>unclassified sequences</taxon>
        <taxon>metagenomes</taxon>
        <taxon>ecological metagenomes</taxon>
    </lineage>
</organism>
<dbReference type="EMBL" id="LAZR01037972">
    <property type="protein sequence ID" value="KKL20758.1"/>
    <property type="molecule type" value="Genomic_DNA"/>
</dbReference>
<sequence>MKPQSIAGYGNLINRVMDATKQPTPEVGMGATETWWSDRQAGTITRVVSPKAVEWVEDEATRTDKNGLSESQDYTYERGTGLATTFTLRKNGRWVRKGEGMRSGNGLIIGTRDQYEDPSF</sequence>
<accession>A0A0F9E9Q2</accession>
<proteinExistence type="predicted"/>
<evidence type="ECO:0000313" key="2">
    <source>
        <dbReference type="EMBL" id="KKL20758.1"/>
    </source>
</evidence>